<proteinExistence type="predicted"/>
<dbReference type="AlphaFoldDB" id="A0A941GKK0"/>
<dbReference type="RefSeq" id="WP_212121382.1">
    <property type="nucleotide sequence ID" value="NZ_JAGTPX020000031.1"/>
</dbReference>
<sequence length="477" mass="54948">MKKSKESQKMYDLAEEIVLEDFNQEGLQHEFSDTYKHKKKLFLEQIKKKEQPKIKRKKSRVLIAAACLLIGIPTTAFGAVKVYDMIVQKQNYEVNVSVMNNSSKSNDWYKLKLNYLPKNMEAIDNTGGMKYSFKDNFAQGGFSFILWRLGDNSDFQTLYSKRYEEKKINGREVVIVDQDTGNDNIMFDRQVYLLFKEEGIMLESYVGTDVNEEQLIKVIENISLVPTTKEKATDILDYDKAQMANNEEQTGISIIPLKKDSSRLFNIGEVFSVSIDQIVNEKIDTLEYVVEKVEVFDSINDFTQENFNEFGLDILKRNKALDQTNKLLPYTRNVYKSGNGKDSLDQLVESKQVKPKFVYLTTKVKNVGKEATDEIYMSPTVKVLKSEKDAWNYDGEEGISEHSIMSGEVDYLEPHGKGKSFYNIGSIKPGQTMTINLGYFVDEDKMDSIFLDAFHYTGSGETEDLNANYRWWIDVRQ</sequence>
<reference evidence="2" key="1">
    <citation type="submission" date="2021-04" db="EMBL/GenBank/DDBJ databases">
        <title>Genomic analysis of electroactive and textile dye degrading Bacillus circulans strain: DC10 isolated from constructed wetland-microbial fuel cells treating textile dye wastewaters.</title>
        <authorList>
            <person name="Patel D.U."/>
            <person name="Desai C.R."/>
        </authorList>
    </citation>
    <scope>NUCLEOTIDE SEQUENCE</scope>
    <source>
        <strain evidence="2">DC10</strain>
    </source>
</reference>
<keyword evidence="1" id="KW-0812">Transmembrane</keyword>
<feature type="transmembrane region" description="Helical" evidence="1">
    <location>
        <begin position="61"/>
        <end position="80"/>
    </location>
</feature>
<evidence type="ECO:0000256" key="1">
    <source>
        <dbReference type="SAM" id="Phobius"/>
    </source>
</evidence>
<gene>
    <name evidence="2" type="ORF">KD144_21615</name>
</gene>
<dbReference type="EMBL" id="JAGTPX010000033">
    <property type="protein sequence ID" value="MBR8672139.1"/>
    <property type="molecule type" value="Genomic_DNA"/>
</dbReference>
<organism evidence="2">
    <name type="scientific">Niallia circulans</name>
    <name type="common">Bacillus circulans</name>
    <dbReference type="NCBI Taxonomy" id="1397"/>
    <lineage>
        <taxon>Bacteria</taxon>
        <taxon>Bacillati</taxon>
        <taxon>Bacillota</taxon>
        <taxon>Bacilli</taxon>
        <taxon>Bacillales</taxon>
        <taxon>Bacillaceae</taxon>
        <taxon>Niallia</taxon>
    </lineage>
</organism>
<name>A0A941GKK0_NIACI</name>
<comment type="caution">
    <text evidence="2">The sequence shown here is derived from an EMBL/GenBank/DDBJ whole genome shotgun (WGS) entry which is preliminary data.</text>
</comment>
<keyword evidence="1" id="KW-1133">Transmembrane helix</keyword>
<keyword evidence="1" id="KW-0472">Membrane</keyword>
<protein>
    <submittedName>
        <fullName evidence="2">Anti-sigma factor</fullName>
    </submittedName>
</protein>
<accession>A0A941GKK0</accession>
<evidence type="ECO:0000313" key="2">
    <source>
        <dbReference type="EMBL" id="MBR8672139.1"/>
    </source>
</evidence>